<dbReference type="EMBL" id="KE747818">
    <property type="protein sequence ID" value="RMZ69540.1"/>
    <property type="molecule type" value="Genomic_DNA"/>
</dbReference>
<accession>A0A3M7M577</accession>
<name>A0A3M7M577_9PLEO</name>
<organism evidence="2 3">
    <name type="scientific">Pyrenophora seminiperda CCB06</name>
    <dbReference type="NCBI Taxonomy" id="1302712"/>
    <lineage>
        <taxon>Eukaryota</taxon>
        <taxon>Fungi</taxon>
        <taxon>Dikarya</taxon>
        <taxon>Ascomycota</taxon>
        <taxon>Pezizomycotina</taxon>
        <taxon>Dothideomycetes</taxon>
        <taxon>Pleosporomycetidae</taxon>
        <taxon>Pleosporales</taxon>
        <taxon>Pleosporineae</taxon>
        <taxon>Pleosporaceae</taxon>
        <taxon>Pyrenophora</taxon>
    </lineage>
</organism>
<keyword evidence="1" id="KW-1133">Transmembrane helix</keyword>
<proteinExistence type="predicted"/>
<gene>
    <name evidence="2" type="ORF">GMOD_00006368</name>
</gene>
<dbReference type="OrthoDB" id="2261329at2759"/>
<keyword evidence="3" id="KW-1185">Reference proteome</keyword>
<protein>
    <submittedName>
        <fullName evidence="2">Mitochondrial import inner membrane translocase subunit tim-17</fullName>
    </submittedName>
</protein>
<evidence type="ECO:0000256" key="1">
    <source>
        <dbReference type="SAM" id="Phobius"/>
    </source>
</evidence>
<dbReference type="Proteomes" id="UP000265663">
    <property type="component" value="Unassembled WGS sequence"/>
</dbReference>
<feature type="transmembrane region" description="Helical" evidence="1">
    <location>
        <begin position="103"/>
        <end position="127"/>
    </location>
</feature>
<keyword evidence="1" id="KW-0812">Transmembrane</keyword>
<reference evidence="2 3" key="1">
    <citation type="journal article" date="2014" name="PLoS ONE">
        <title>De novo Genome Assembly of the Fungal Plant Pathogen Pyrenophora semeniperda.</title>
        <authorList>
            <person name="Soliai M.M."/>
            <person name="Meyer S.E."/>
            <person name="Udall J.A."/>
            <person name="Elzinga D.E."/>
            <person name="Hermansen R.A."/>
            <person name="Bodily P.M."/>
            <person name="Hart A.A."/>
            <person name="Coleman C.E."/>
        </authorList>
    </citation>
    <scope>NUCLEOTIDE SEQUENCE [LARGE SCALE GENOMIC DNA]</scope>
    <source>
        <strain evidence="2 3">CCB06</strain>
        <tissue evidence="2">Mycelium</tissue>
    </source>
</reference>
<evidence type="ECO:0000313" key="2">
    <source>
        <dbReference type="EMBL" id="RMZ69540.1"/>
    </source>
</evidence>
<dbReference type="AlphaFoldDB" id="A0A3M7M577"/>
<evidence type="ECO:0000313" key="3">
    <source>
        <dbReference type="Proteomes" id="UP000265663"/>
    </source>
</evidence>
<sequence>MGLVVGSACSGIPARTCIICESPQPRIHLRNIDALCTPLSSSMASWHSAMSIDHSRDPCPWVALREFGRGSLLHGALLRNNLTIHSLHGQRRISSIVALRTRALVLGGNCGVWAVLFSTFGFTMYLYRLS</sequence>
<keyword evidence="1" id="KW-0472">Membrane</keyword>